<dbReference type="EMBL" id="VCKY01000041">
    <property type="protein sequence ID" value="TMR21588.1"/>
    <property type="molecule type" value="Genomic_DNA"/>
</dbReference>
<protein>
    <submittedName>
        <fullName evidence="2">DUF3515 domain-containing protein</fullName>
    </submittedName>
</protein>
<comment type="caution">
    <text evidence="2">The sequence shown here is derived from an EMBL/GenBank/DDBJ whole genome shotgun (WGS) entry which is preliminary data.</text>
</comment>
<evidence type="ECO:0000313" key="3">
    <source>
        <dbReference type="Proteomes" id="UP000309128"/>
    </source>
</evidence>
<reference evidence="2 3" key="1">
    <citation type="submission" date="2019-05" db="EMBL/GenBank/DDBJ databases">
        <title>Draft genome sequence of Nonomuraea turkmeniaca DSM 43926.</title>
        <authorList>
            <person name="Saricaoglu S."/>
            <person name="Isik K."/>
        </authorList>
    </citation>
    <scope>NUCLEOTIDE SEQUENCE [LARGE SCALE GENOMIC DNA]</scope>
    <source>
        <strain evidence="2 3">DSM 43926</strain>
    </source>
</reference>
<feature type="chain" id="PRO_5024354705" evidence="1">
    <location>
        <begin position="23"/>
        <end position="160"/>
    </location>
</feature>
<dbReference type="Pfam" id="PF12028">
    <property type="entry name" value="DUF3515"/>
    <property type="match status" value="1"/>
</dbReference>
<evidence type="ECO:0000313" key="2">
    <source>
        <dbReference type="EMBL" id="TMR21588.1"/>
    </source>
</evidence>
<accession>A0A5S4FLI3</accession>
<dbReference type="PROSITE" id="PS51257">
    <property type="entry name" value="PROKAR_LIPOPROTEIN"/>
    <property type="match status" value="1"/>
</dbReference>
<gene>
    <name evidence="2" type="ORF">ETD86_14915</name>
</gene>
<feature type="signal peptide" evidence="1">
    <location>
        <begin position="1"/>
        <end position="22"/>
    </location>
</feature>
<keyword evidence="1" id="KW-0732">Signal</keyword>
<dbReference type="AlphaFoldDB" id="A0A5S4FLI3"/>
<dbReference type="RefSeq" id="WP_138666742.1">
    <property type="nucleotide sequence ID" value="NZ_VCKY01000041.1"/>
</dbReference>
<organism evidence="2 3">
    <name type="scientific">Nonomuraea turkmeniaca</name>
    <dbReference type="NCBI Taxonomy" id="103838"/>
    <lineage>
        <taxon>Bacteria</taxon>
        <taxon>Bacillati</taxon>
        <taxon>Actinomycetota</taxon>
        <taxon>Actinomycetes</taxon>
        <taxon>Streptosporangiales</taxon>
        <taxon>Streptosporangiaceae</taxon>
        <taxon>Nonomuraea</taxon>
    </lineage>
</organism>
<proteinExistence type="predicted"/>
<sequence length="160" mass="16317">MRAAAVLLVLLTLAGCGGTIQVEPPVPQGPAAAACDKLATLLPQTLDGAPRGTSTPESPYVAVWGDGVIALRCGVPRPARMAPTDQLQEIDGVGWFPDPEKPALFTAVTDSAYVEVTVGGEHTAAEVLAELSKPIGQISPQAGGSGGPADSTLFYTLSPR</sequence>
<dbReference type="InterPro" id="IPR021903">
    <property type="entry name" value="DUF3515"/>
</dbReference>
<name>A0A5S4FLI3_9ACTN</name>
<dbReference type="OrthoDB" id="3213819at2"/>
<dbReference type="Proteomes" id="UP000309128">
    <property type="component" value="Unassembled WGS sequence"/>
</dbReference>
<evidence type="ECO:0000256" key="1">
    <source>
        <dbReference type="SAM" id="SignalP"/>
    </source>
</evidence>
<keyword evidence="3" id="KW-1185">Reference proteome</keyword>